<evidence type="ECO:0008006" key="3">
    <source>
        <dbReference type="Google" id="ProtNLM"/>
    </source>
</evidence>
<dbReference type="RefSeq" id="WP_210222517.1">
    <property type="nucleotide sequence ID" value="NZ_CP072801.1"/>
</dbReference>
<protein>
    <recommendedName>
        <fullName evidence="3">Hpt domain-containing protein</fullName>
    </recommendedName>
</protein>
<dbReference type="Proteomes" id="UP000672039">
    <property type="component" value="Chromosome"/>
</dbReference>
<dbReference type="InterPro" id="IPR036641">
    <property type="entry name" value="HPT_dom_sf"/>
</dbReference>
<organism evidence="1 2">
    <name type="scientific">Thiothrix litoralis</name>
    <dbReference type="NCBI Taxonomy" id="2891210"/>
    <lineage>
        <taxon>Bacteria</taxon>
        <taxon>Pseudomonadati</taxon>
        <taxon>Pseudomonadota</taxon>
        <taxon>Gammaproteobacteria</taxon>
        <taxon>Thiotrichales</taxon>
        <taxon>Thiotrichaceae</taxon>
        <taxon>Thiothrix</taxon>
    </lineage>
</organism>
<evidence type="ECO:0000313" key="1">
    <source>
        <dbReference type="EMBL" id="QTR46155.1"/>
    </source>
</evidence>
<dbReference type="EMBL" id="CP072801">
    <property type="protein sequence ID" value="QTR46155.1"/>
    <property type="molecule type" value="Genomic_DNA"/>
</dbReference>
<dbReference type="SUPFAM" id="SSF47226">
    <property type="entry name" value="Histidine-containing phosphotransfer domain, HPT domain"/>
    <property type="match status" value="1"/>
</dbReference>
<evidence type="ECO:0000313" key="2">
    <source>
        <dbReference type="Proteomes" id="UP000672039"/>
    </source>
</evidence>
<keyword evidence="2" id="KW-1185">Reference proteome</keyword>
<gene>
    <name evidence="1" type="ORF">J9253_19620</name>
</gene>
<reference evidence="1 2" key="1">
    <citation type="submission" date="2021-04" db="EMBL/GenBank/DDBJ databases">
        <title>Genomics, taxonomy and metabolism of representatives of sulfur bacteria of the genus Thiothrix: Thiothrix fructosivorans QT, Thiothrix unzii A1T and three new species, Thiothrix subterranea sp. nov., Thiothrix litoralis sp. nov. and 'Candidatus Thiothrix anitrata' sp. nov.</title>
        <authorList>
            <person name="Ravin N.V."/>
            <person name="Smolyakov D."/>
            <person name="Rudenko T.S."/>
            <person name="Mardanov A.V."/>
            <person name="Beletsky A.V."/>
            <person name="Markov N.D."/>
            <person name="Fomenkov A.I."/>
            <person name="Roberts R.J."/>
            <person name="Karnachuk O.V."/>
            <person name="Novikov A."/>
            <person name="Grabovich M.Y."/>
        </authorList>
    </citation>
    <scope>NUCLEOTIDE SEQUENCE [LARGE SCALE GENOMIC DNA]</scope>
    <source>
        <strain evidence="1 2">AS</strain>
    </source>
</reference>
<proteinExistence type="predicted"/>
<sequence length="111" mass="12481">MHNTHPPLMPLSNKLSQQQLTLFLRKALPELSKDYAMLEAHLQHQQWAEASQQAHKLLSMIKLLGLDALLPLLLQIQADTPSSRTEPFRQTLHHTYQEQLAALSALSTAPG</sequence>
<name>A0ABX7WZ23_9GAMM</name>
<dbReference type="Gene3D" id="1.20.120.160">
    <property type="entry name" value="HPT domain"/>
    <property type="match status" value="1"/>
</dbReference>
<accession>A0ABX7WZ23</accession>